<keyword evidence="8" id="KW-0560">Oxidoreductase</keyword>
<comment type="pathway">
    <text evidence="2">Cofactor biosynthesis; NAD(+) biosynthesis; iminoaspartate from L-aspartate (oxidase route): step 1/1.</text>
</comment>
<evidence type="ECO:0000256" key="10">
    <source>
        <dbReference type="PIRSR" id="PIRSR000171-1"/>
    </source>
</evidence>
<dbReference type="NCBIfam" id="TIGR00551">
    <property type="entry name" value="nadB"/>
    <property type="match status" value="1"/>
</dbReference>
<keyword evidence="14" id="KW-1185">Reference proteome</keyword>
<sequence length="554" mass="60120">MENPTSAVNPEKHSSWDTDVLIIGSGAAGLRAALAASEHANVTLITKTTLTESNTHYAQGGIAVVMNLDDTIALHIKDTCAAGAGFCNVKAVEMMVSEGIPRVAELLDWGANFDWEGALPRFTQEAAHSRRRIVHKGDATGRETTDVLIQRVLNTENIHILQNTFAIDLLTDAEITKGHEETVTCYGVTAIVGEEAVCIRARATILATGGLGRVYPCTSNPKVATGDGFAAAWRAGCEMVDMEFVQFHPTTLYLDGAPNFLISEAVRGEGGQLISIRGERFMEKYHEKGELAPRDVVSRAIQIEMELTGFPCVYLDITHKPAGFIHERFPTISETTKRYGLDINMDLIPVRPGAHFMMGGIRTNTDTETNLKGLYACGEVACTGVHGANRLASNSLLECLVYGARAGTNAATFAAFQSSHPPDISRAGNTETSQMPHIEADLASIEAIKDAIRETLWENVSIERNGEGLRQTLAELQDLTINLGNVPATPVPSDIALIEAVNMLNVALMITKSALARTESRGAHYRTDFPTQDDTDWHRRILIKNDNPSEVISL</sequence>
<evidence type="ECO:0000256" key="6">
    <source>
        <dbReference type="ARBA" id="ARBA00022642"/>
    </source>
</evidence>
<organism evidence="13 14">
    <name type="scientific">Geodia barretti</name>
    <name type="common">Barrett's horny sponge</name>
    <dbReference type="NCBI Taxonomy" id="519541"/>
    <lineage>
        <taxon>Eukaryota</taxon>
        <taxon>Metazoa</taxon>
        <taxon>Porifera</taxon>
        <taxon>Demospongiae</taxon>
        <taxon>Heteroscleromorpha</taxon>
        <taxon>Tetractinellida</taxon>
        <taxon>Astrophorina</taxon>
        <taxon>Geodiidae</taxon>
        <taxon>Geodia</taxon>
    </lineage>
</organism>
<dbReference type="InterPro" id="IPR005288">
    <property type="entry name" value="NadB"/>
</dbReference>
<dbReference type="InterPro" id="IPR027477">
    <property type="entry name" value="Succ_DH/fumarate_Rdtase_cat_sf"/>
</dbReference>
<comment type="similarity">
    <text evidence="3">Belongs to the FAD-dependent oxidoreductase 2 family. NadB subfamily.</text>
</comment>
<name>A0AA35TTQ4_GEOBA</name>
<dbReference type="PRINTS" id="PR00368">
    <property type="entry name" value="FADPNR"/>
</dbReference>
<dbReference type="InterPro" id="IPR037099">
    <property type="entry name" value="Fum_R/Succ_DH_flav-like_C_sf"/>
</dbReference>
<dbReference type="GO" id="GO:0009435">
    <property type="term" value="P:NAD+ biosynthetic process"/>
    <property type="evidence" value="ECO:0007669"/>
    <property type="project" value="InterPro"/>
</dbReference>
<dbReference type="PANTHER" id="PTHR42716:SF2">
    <property type="entry name" value="L-ASPARTATE OXIDASE, CHLOROPLASTIC"/>
    <property type="match status" value="1"/>
</dbReference>
<evidence type="ECO:0000259" key="12">
    <source>
        <dbReference type="Pfam" id="PF02910"/>
    </source>
</evidence>
<dbReference type="Gene3D" id="1.20.58.100">
    <property type="entry name" value="Fumarate reductase/succinate dehydrogenase flavoprotein-like, C-terminal domain"/>
    <property type="match status" value="1"/>
</dbReference>
<dbReference type="SUPFAM" id="SSF51905">
    <property type="entry name" value="FAD/NAD(P)-binding domain"/>
    <property type="match status" value="1"/>
</dbReference>
<comment type="caution">
    <text evidence="13">The sequence shown here is derived from an EMBL/GenBank/DDBJ whole genome shotgun (WGS) entry which is preliminary data.</text>
</comment>
<dbReference type="Gene3D" id="3.50.50.60">
    <property type="entry name" value="FAD/NAD(P)-binding domain"/>
    <property type="match status" value="1"/>
</dbReference>
<dbReference type="PRINTS" id="PR00411">
    <property type="entry name" value="PNDRDTASEI"/>
</dbReference>
<dbReference type="PANTHER" id="PTHR42716">
    <property type="entry name" value="L-ASPARTATE OXIDASE"/>
    <property type="match status" value="1"/>
</dbReference>
<dbReference type="InterPro" id="IPR003953">
    <property type="entry name" value="FAD-dep_OxRdtase_2_FAD-bd"/>
</dbReference>
<proteinExistence type="inferred from homology"/>
<comment type="cofactor">
    <cofactor evidence="1">
        <name>FAD</name>
        <dbReference type="ChEBI" id="CHEBI:57692"/>
    </cofactor>
</comment>
<accession>A0AA35TTQ4</accession>
<keyword evidence="7" id="KW-0274">FAD</keyword>
<evidence type="ECO:0000313" key="13">
    <source>
        <dbReference type="EMBL" id="CAI8054029.1"/>
    </source>
</evidence>
<dbReference type="Pfam" id="PF02910">
    <property type="entry name" value="Succ_DH_flav_C"/>
    <property type="match status" value="1"/>
</dbReference>
<dbReference type="EMBL" id="CASHTH010004135">
    <property type="protein sequence ID" value="CAI8054029.1"/>
    <property type="molecule type" value="Genomic_DNA"/>
</dbReference>
<evidence type="ECO:0000313" key="14">
    <source>
        <dbReference type="Proteomes" id="UP001174909"/>
    </source>
</evidence>
<gene>
    <name evidence="13" type="ORF">GBAR_LOCUS29532</name>
</gene>
<dbReference type="EC" id="1.4.3.16" evidence="4"/>
<dbReference type="PIRSF" id="PIRSF000171">
    <property type="entry name" value="SDHA_APRA_LASPO"/>
    <property type="match status" value="1"/>
</dbReference>
<dbReference type="AlphaFoldDB" id="A0AA35TTQ4"/>
<dbReference type="Gene3D" id="3.90.700.10">
    <property type="entry name" value="Succinate dehydrogenase/fumarate reductase flavoprotein, catalytic domain"/>
    <property type="match status" value="1"/>
</dbReference>
<evidence type="ECO:0000256" key="4">
    <source>
        <dbReference type="ARBA" id="ARBA00012173"/>
    </source>
</evidence>
<dbReference type="InterPro" id="IPR036188">
    <property type="entry name" value="FAD/NAD-bd_sf"/>
</dbReference>
<dbReference type="InterPro" id="IPR015939">
    <property type="entry name" value="Fum_Rdtase/Succ_DH_flav-like_C"/>
</dbReference>
<dbReference type="FunFam" id="3.90.700.10:FF:000002">
    <property type="entry name" value="L-aspartate oxidase"/>
    <property type="match status" value="1"/>
</dbReference>
<evidence type="ECO:0000259" key="11">
    <source>
        <dbReference type="Pfam" id="PF00890"/>
    </source>
</evidence>
<evidence type="ECO:0000256" key="1">
    <source>
        <dbReference type="ARBA" id="ARBA00001974"/>
    </source>
</evidence>
<dbReference type="Proteomes" id="UP001174909">
    <property type="component" value="Unassembled WGS sequence"/>
</dbReference>
<protein>
    <recommendedName>
        <fullName evidence="4">L-aspartate oxidase</fullName>
        <ecNumber evidence="4">1.4.3.16</ecNumber>
    </recommendedName>
</protein>
<evidence type="ECO:0000256" key="8">
    <source>
        <dbReference type="ARBA" id="ARBA00023002"/>
    </source>
</evidence>
<feature type="active site" description="Proton acceptor" evidence="10">
    <location>
        <position position="294"/>
    </location>
</feature>
<dbReference type="GO" id="GO:0008734">
    <property type="term" value="F:L-aspartate oxidase activity"/>
    <property type="evidence" value="ECO:0007669"/>
    <property type="project" value="UniProtKB-EC"/>
</dbReference>
<evidence type="ECO:0000256" key="5">
    <source>
        <dbReference type="ARBA" id="ARBA00022630"/>
    </source>
</evidence>
<dbReference type="SUPFAM" id="SSF46977">
    <property type="entry name" value="Succinate dehydrogenase/fumarate reductase flavoprotein C-terminal domain"/>
    <property type="match status" value="1"/>
</dbReference>
<evidence type="ECO:0000256" key="7">
    <source>
        <dbReference type="ARBA" id="ARBA00022827"/>
    </source>
</evidence>
<keyword evidence="6" id="KW-0662">Pyridine nucleotide biosynthesis</keyword>
<dbReference type="Pfam" id="PF00890">
    <property type="entry name" value="FAD_binding_2"/>
    <property type="match status" value="1"/>
</dbReference>
<evidence type="ECO:0000256" key="2">
    <source>
        <dbReference type="ARBA" id="ARBA00004950"/>
    </source>
</evidence>
<dbReference type="SUPFAM" id="SSF56425">
    <property type="entry name" value="Succinate dehydrogenase/fumarate reductase flavoprotein, catalytic domain"/>
    <property type="match status" value="1"/>
</dbReference>
<feature type="domain" description="Fumarate reductase/succinate dehydrogenase flavoprotein-like C-terminal" evidence="12">
    <location>
        <begin position="451"/>
        <end position="546"/>
    </location>
</feature>
<feature type="domain" description="FAD-dependent oxidoreductase 2 FAD-binding" evidence="11">
    <location>
        <begin position="19"/>
        <end position="396"/>
    </location>
</feature>
<keyword evidence="5" id="KW-0285">Flavoprotein</keyword>
<comment type="catalytic activity">
    <reaction evidence="9">
        <text>L-aspartate + O2 = iminosuccinate + H2O2</text>
        <dbReference type="Rhea" id="RHEA:25876"/>
        <dbReference type="ChEBI" id="CHEBI:15379"/>
        <dbReference type="ChEBI" id="CHEBI:16240"/>
        <dbReference type="ChEBI" id="CHEBI:29991"/>
        <dbReference type="ChEBI" id="CHEBI:77875"/>
        <dbReference type="EC" id="1.4.3.16"/>
    </reaction>
</comment>
<reference evidence="13" key="1">
    <citation type="submission" date="2023-03" db="EMBL/GenBank/DDBJ databases">
        <authorList>
            <person name="Steffen K."/>
            <person name="Cardenas P."/>
        </authorList>
    </citation>
    <scope>NUCLEOTIDE SEQUENCE</scope>
</reference>
<evidence type="ECO:0000256" key="9">
    <source>
        <dbReference type="ARBA" id="ARBA00050942"/>
    </source>
</evidence>
<evidence type="ECO:0000256" key="3">
    <source>
        <dbReference type="ARBA" id="ARBA00008562"/>
    </source>
</evidence>